<dbReference type="PANTHER" id="PTHR37610:SF40">
    <property type="entry name" value="OS01G0909600 PROTEIN"/>
    <property type="match status" value="1"/>
</dbReference>
<evidence type="ECO:0000259" key="1">
    <source>
        <dbReference type="Pfam" id="PF14244"/>
    </source>
</evidence>
<dbReference type="PANTHER" id="PTHR37610">
    <property type="entry name" value="CCHC-TYPE DOMAIN-CONTAINING PROTEIN"/>
    <property type="match status" value="1"/>
</dbReference>
<protein>
    <recommendedName>
        <fullName evidence="1">Retrotransposon Copia-like N-terminal domain-containing protein</fullName>
    </recommendedName>
</protein>
<accession>A0A5N5LYN1</accession>
<proteinExistence type="predicted"/>
<evidence type="ECO:0000313" key="2">
    <source>
        <dbReference type="EMBL" id="KAB5547738.1"/>
    </source>
</evidence>
<reference evidence="3" key="1">
    <citation type="journal article" date="2019" name="Gigascience">
        <title>De novo genome assembly of the endangered Acer yangbiense, a plant species with extremely small populations endemic to Yunnan Province, China.</title>
        <authorList>
            <person name="Yang J."/>
            <person name="Wariss H.M."/>
            <person name="Tao L."/>
            <person name="Zhang R."/>
            <person name="Yun Q."/>
            <person name="Hollingsworth P."/>
            <person name="Dao Z."/>
            <person name="Luo G."/>
            <person name="Guo H."/>
            <person name="Ma Y."/>
            <person name="Sun W."/>
        </authorList>
    </citation>
    <scope>NUCLEOTIDE SEQUENCE [LARGE SCALE GENOMIC DNA]</scope>
    <source>
        <strain evidence="3">cv. br00</strain>
    </source>
</reference>
<dbReference type="Pfam" id="PF14244">
    <property type="entry name" value="Retrotran_gag_3"/>
    <property type="match status" value="1"/>
</dbReference>
<dbReference type="Proteomes" id="UP000326939">
    <property type="component" value="Chromosome 7"/>
</dbReference>
<dbReference type="AlphaFoldDB" id="A0A5N5LYN1"/>
<dbReference type="InterPro" id="IPR029472">
    <property type="entry name" value="Copia-like_N"/>
</dbReference>
<evidence type="ECO:0000313" key="3">
    <source>
        <dbReference type="Proteomes" id="UP000326939"/>
    </source>
</evidence>
<dbReference type="EMBL" id="VDCV01000007">
    <property type="protein sequence ID" value="KAB5547738.1"/>
    <property type="molecule type" value="Genomic_DNA"/>
</dbReference>
<feature type="domain" description="Retrotransposon Copia-like N-terminal" evidence="1">
    <location>
        <begin position="37"/>
        <end position="84"/>
    </location>
</feature>
<sequence>MANTEINMAKIPDKSTYFTLQNNKEKGIILLDPLALHHSDTPGLILVITLLNRRNYREWCRSIRRNLNAKNKLDLIDGSIEAPPTTDAKFLLWQCYNDLVEPITCSCDMLKKIANKEEKEKVMQFLMGLNEPFPKFMGQP</sequence>
<name>A0A5N5LYN1_9ROSI</name>
<organism evidence="2 3">
    <name type="scientific">Salix brachista</name>
    <dbReference type="NCBI Taxonomy" id="2182728"/>
    <lineage>
        <taxon>Eukaryota</taxon>
        <taxon>Viridiplantae</taxon>
        <taxon>Streptophyta</taxon>
        <taxon>Embryophyta</taxon>
        <taxon>Tracheophyta</taxon>
        <taxon>Spermatophyta</taxon>
        <taxon>Magnoliopsida</taxon>
        <taxon>eudicotyledons</taxon>
        <taxon>Gunneridae</taxon>
        <taxon>Pentapetalae</taxon>
        <taxon>rosids</taxon>
        <taxon>fabids</taxon>
        <taxon>Malpighiales</taxon>
        <taxon>Salicaceae</taxon>
        <taxon>Saliceae</taxon>
        <taxon>Salix</taxon>
    </lineage>
</organism>
<keyword evidence="3" id="KW-1185">Reference proteome</keyword>
<comment type="caution">
    <text evidence="2">The sequence shown here is derived from an EMBL/GenBank/DDBJ whole genome shotgun (WGS) entry which is preliminary data.</text>
</comment>
<gene>
    <name evidence="2" type="ORF">DKX38_011144</name>
</gene>